<keyword evidence="2" id="KW-0472">Membrane</keyword>
<name>A0A9D1J3W0_9FIRM</name>
<keyword evidence="2" id="KW-1133">Transmembrane helix</keyword>
<dbReference type="AlphaFoldDB" id="A0A9D1J3W0"/>
<dbReference type="InterPro" id="IPR013830">
    <property type="entry name" value="SGNH_hydro"/>
</dbReference>
<dbReference type="Gene3D" id="3.40.50.1110">
    <property type="entry name" value="SGNH hydrolase"/>
    <property type="match status" value="1"/>
</dbReference>
<proteinExistence type="predicted"/>
<keyword evidence="2" id="KW-0812">Transmembrane</keyword>
<gene>
    <name evidence="4" type="ORF">IAB38_06785</name>
</gene>
<dbReference type="EMBL" id="DVHC01000064">
    <property type="protein sequence ID" value="HIR59740.1"/>
    <property type="molecule type" value="Genomic_DNA"/>
</dbReference>
<dbReference type="InterPro" id="IPR036514">
    <property type="entry name" value="SGNH_hydro_sf"/>
</dbReference>
<keyword evidence="1" id="KW-0175">Coiled coil</keyword>
<feature type="non-terminal residue" evidence="4">
    <location>
        <position position="248"/>
    </location>
</feature>
<feature type="domain" description="SGNH hydrolase-type esterase" evidence="3">
    <location>
        <begin position="98"/>
        <end position="247"/>
    </location>
</feature>
<evidence type="ECO:0000259" key="3">
    <source>
        <dbReference type="Pfam" id="PF13472"/>
    </source>
</evidence>
<dbReference type="SUPFAM" id="SSF52266">
    <property type="entry name" value="SGNH hydrolase"/>
    <property type="match status" value="1"/>
</dbReference>
<organism evidence="4 5">
    <name type="scientific">Candidatus Onthousia excrementipullorum</name>
    <dbReference type="NCBI Taxonomy" id="2840884"/>
    <lineage>
        <taxon>Bacteria</taxon>
        <taxon>Bacillati</taxon>
        <taxon>Bacillota</taxon>
        <taxon>Bacilli</taxon>
        <taxon>Candidatus Onthousia</taxon>
    </lineage>
</organism>
<feature type="transmembrane region" description="Helical" evidence="2">
    <location>
        <begin position="42"/>
        <end position="61"/>
    </location>
</feature>
<dbReference type="InterPro" id="IPR051532">
    <property type="entry name" value="Ester_Hydrolysis_Enzymes"/>
</dbReference>
<dbReference type="PANTHER" id="PTHR30383">
    <property type="entry name" value="THIOESTERASE 1/PROTEASE 1/LYSOPHOSPHOLIPASE L1"/>
    <property type="match status" value="1"/>
</dbReference>
<feature type="coiled-coil region" evidence="1">
    <location>
        <begin position="72"/>
        <end position="99"/>
    </location>
</feature>
<accession>A0A9D1J3W0</accession>
<evidence type="ECO:0000313" key="5">
    <source>
        <dbReference type="Proteomes" id="UP000824232"/>
    </source>
</evidence>
<protein>
    <recommendedName>
        <fullName evidence="3">SGNH hydrolase-type esterase domain-containing protein</fullName>
    </recommendedName>
</protein>
<evidence type="ECO:0000313" key="4">
    <source>
        <dbReference type="EMBL" id="HIR59740.1"/>
    </source>
</evidence>
<dbReference type="Proteomes" id="UP000824232">
    <property type="component" value="Unassembled WGS sequence"/>
</dbReference>
<comment type="caution">
    <text evidence="4">The sequence shown here is derived from an EMBL/GenBank/DDBJ whole genome shotgun (WGS) entry which is preliminary data.</text>
</comment>
<reference evidence="4" key="2">
    <citation type="journal article" date="2021" name="PeerJ">
        <title>Extensive microbial diversity within the chicken gut microbiome revealed by metagenomics and culture.</title>
        <authorList>
            <person name="Gilroy R."/>
            <person name="Ravi A."/>
            <person name="Getino M."/>
            <person name="Pursley I."/>
            <person name="Horton D.L."/>
            <person name="Alikhan N.F."/>
            <person name="Baker D."/>
            <person name="Gharbi K."/>
            <person name="Hall N."/>
            <person name="Watson M."/>
            <person name="Adriaenssens E.M."/>
            <person name="Foster-Nyarko E."/>
            <person name="Jarju S."/>
            <person name="Secka A."/>
            <person name="Antonio M."/>
            <person name="Oren A."/>
            <person name="Chaudhuri R.R."/>
            <person name="La Ragione R."/>
            <person name="Hildebrand F."/>
            <person name="Pallen M.J."/>
        </authorList>
    </citation>
    <scope>NUCLEOTIDE SEQUENCE</scope>
    <source>
        <strain evidence="4">CHK184-20233</strain>
    </source>
</reference>
<evidence type="ECO:0000256" key="1">
    <source>
        <dbReference type="SAM" id="Coils"/>
    </source>
</evidence>
<dbReference type="Pfam" id="PF13472">
    <property type="entry name" value="Lipase_GDSL_2"/>
    <property type="match status" value="1"/>
</dbReference>
<dbReference type="PANTHER" id="PTHR30383:SF5">
    <property type="entry name" value="SGNH HYDROLASE-TYPE ESTERASE DOMAIN-CONTAINING PROTEIN"/>
    <property type="match status" value="1"/>
</dbReference>
<sequence length="248" mass="28897">MSKTTSKKTKKKKYTTRLEKNKRIYYKNNSVIENHKKSNNKLILIVLVISLFVNAFFLLRVNNLDSSVDSLNTTIEENKKDYEKEIESLKDEYTNYLFLGDSITDFYDLDKYYKGLPIVNSGISGNTTDDILDDMKARVYDYNPSKVFLLIGTNDLIHDSSVDDIASNIEKIVNEINSNKPQAEIYVESVYPVNDDLDEDMVDVRNNDDIMDINEKIKKYCDDNDYTYINMYDKLLDDDGNFNEEYTD</sequence>
<evidence type="ECO:0000256" key="2">
    <source>
        <dbReference type="SAM" id="Phobius"/>
    </source>
</evidence>
<dbReference type="GO" id="GO:0004622">
    <property type="term" value="F:phosphatidylcholine lysophospholipase activity"/>
    <property type="evidence" value="ECO:0007669"/>
    <property type="project" value="TreeGrafter"/>
</dbReference>
<reference evidence="4" key="1">
    <citation type="submission" date="2020-10" db="EMBL/GenBank/DDBJ databases">
        <authorList>
            <person name="Gilroy R."/>
        </authorList>
    </citation>
    <scope>NUCLEOTIDE SEQUENCE</scope>
    <source>
        <strain evidence="4">CHK184-20233</strain>
    </source>
</reference>